<dbReference type="RefSeq" id="WP_126153793.1">
    <property type="nucleotide sequence ID" value="NZ_UZWE01000025.1"/>
</dbReference>
<proteinExistence type="predicted"/>
<feature type="chain" id="PRO_5018634554" evidence="2">
    <location>
        <begin position="22"/>
        <end position="243"/>
    </location>
</feature>
<name>A0A3S4GPZ4_9RHOB</name>
<dbReference type="AlphaFoldDB" id="A0A3S4GPZ4"/>
<dbReference type="SUPFAM" id="SSF47090">
    <property type="entry name" value="PGBD-like"/>
    <property type="match status" value="2"/>
</dbReference>
<protein>
    <submittedName>
        <fullName evidence="4">Peptidoglycan binding domain protein</fullName>
    </submittedName>
</protein>
<feature type="signal peptide" evidence="2">
    <location>
        <begin position="1"/>
        <end position="21"/>
    </location>
</feature>
<evidence type="ECO:0000313" key="5">
    <source>
        <dbReference type="Proteomes" id="UP000270743"/>
    </source>
</evidence>
<sequence>MVRTMLSAAFAAAVTLAPAQAQDLGDIVGGVARQYLQQEQDRAAFAQAQSADTLSAYQSYLRQFPNGAYAEQARDRIQRLGGGTGVAPTNPSQTDTAGLSRQQRVQIQRQLNGLGYSTNGADGNFGPGTRRAIALWQRDRNYAQTGTLNAAQANEILQGTATTRPSTTAPAVGPAGNEADLGLNRQQRQAVQAGLTQRGFDTRGVDGVFGRGTRNAIAAWQRANDMEATGYLTAAQYDRLVGR</sequence>
<evidence type="ECO:0000313" key="4">
    <source>
        <dbReference type="EMBL" id="VDS08104.1"/>
    </source>
</evidence>
<feature type="compositionally biased region" description="Polar residues" evidence="1">
    <location>
        <begin position="87"/>
        <end position="101"/>
    </location>
</feature>
<accession>A0A3S4GPZ4</accession>
<dbReference type="InterPro" id="IPR036366">
    <property type="entry name" value="PGBDSf"/>
</dbReference>
<dbReference type="InterPro" id="IPR036365">
    <property type="entry name" value="PGBD-like_sf"/>
</dbReference>
<evidence type="ECO:0000256" key="2">
    <source>
        <dbReference type="SAM" id="SignalP"/>
    </source>
</evidence>
<feature type="domain" description="Peptidoglycan binding-like" evidence="3">
    <location>
        <begin position="101"/>
        <end position="152"/>
    </location>
</feature>
<organism evidence="4 5">
    <name type="scientific">Paracoccus haematequi</name>
    <dbReference type="NCBI Taxonomy" id="2491866"/>
    <lineage>
        <taxon>Bacteria</taxon>
        <taxon>Pseudomonadati</taxon>
        <taxon>Pseudomonadota</taxon>
        <taxon>Alphaproteobacteria</taxon>
        <taxon>Rhodobacterales</taxon>
        <taxon>Paracoccaceae</taxon>
        <taxon>Paracoccus</taxon>
    </lineage>
</organism>
<evidence type="ECO:0000259" key="3">
    <source>
        <dbReference type="Pfam" id="PF01471"/>
    </source>
</evidence>
<dbReference type="OrthoDB" id="8092964at2"/>
<gene>
    <name evidence="4" type="ORF">PARHAE_01287</name>
</gene>
<dbReference type="EMBL" id="UZWE01000025">
    <property type="protein sequence ID" value="VDS08104.1"/>
    <property type="molecule type" value="Genomic_DNA"/>
</dbReference>
<dbReference type="Proteomes" id="UP000270743">
    <property type="component" value="Unassembled WGS sequence"/>
</dbReference>
<dbReference type="InterPro" id="IPR002477">
    <property type="entry name" value="Peptidoglycan-bd-like"/>
</dbReference>
<dbReference type="Gene3D" id="1.10.101.10">
    <property type="entry name" value="PGBD-like superfamily/PGBD"/>
    <property type="match status" value="2"/>
</dbReference>
<reference evidence="4 5" key="1">
    <citation type="submission" date="2018-12" db="EMBL/GenBank/DDBJ databases">
        <authorList>
            <person name="Criscuolo A."/>
        </authorList>
    </citation>
    <scope>NUCLEOTIDE SEQUENCE [LARGE SCALE GENOMIC DNA]</scope>
    <source>
        <strain evidence="4">ACIP1116241</strain>
    </source>
</reference>
<dbReference type="Pfam" id="PF01471">
    <property type="entry name" value="PG_binding_1"/>
    <property type="match status" value="2"/>
</dbReference>
<keyword evidence="2" id="KW-0732">Signal</keyword>
<feature type="domain" description="Peptidoglycan binding-like" evidence="3">
    <location>
        <begin position="185"/>
        <end position="240"/>
    </location>
</feature>
<keyword evidence="5" id="KW-1185">Reference proteome</keyword>
<evidence type="ECO:0000256" key="1">
    <source>
        <dbReference type="SAM" id="MobiDB-lite"/>
    </source>
</evidence>
<feature type="region of interest" description="Disordered" evidence="1">
    <location>
        <begin position="82"/>
        <end position="101"/>
    </location>
</feature>